<dbReference type="SUPFAM" id="SSF52047">
    <property type="entry name" value="RNI-like"/>
    <property type="match status" value="1"/>
</dbReference>
<gene>
    <name evidence="1" type="ORF">PsYK624_141130</name>
</gene>
<evidence type="ECO:0000313" key="1">
    <source>
        <dbReference type="EMBL" id="GJE97891.1"/>
    </source>
</evidence>
<accession>A0A9P3GNC0</accession>
<name>A0A9P3GNC0_9APHY</name>
<dbReference type="OrthoDB" id="2631350at2759"/>
<reference evidence="1 2" key="1">
    <citation type="submission" date="2021-08" db="EMBL/GenBank/DDBJ databases">
        <title>Draft Genome Sequence of Phanerochaete sordida strain YK-624.</title>
        <authorList>
            <person name="Mori T."/>
            <person name="Dohra H."/>
            <person name="Suzuki T."/>
            <person name="Kawagishi H."/>
            <person name="Hirai H."/>
        </authorList>
    </citation>
    <scope>NUCLEOTIDE SEQUENCE [LARGE SCALE GENOMIC DNA]</scope>
    <source>
        <strain evidence="1 2">YK-624</strain>
    </source>
</reference>
<organism evidence="1 2">
    <name type="scientific">Phanerochaete sordida</name>
    <dbReference type="NCBI Taxonomy" id="48140"/>
    <lineage>
        <taxon>Eukaryota</taxon>
        <taxon>Fungi</taxon>
        <taxon>Dikarya</taxon>
        <taxon>Basidiomycota</taxon>
        <taxon>Agaricomycotina</taxon>
        <taxon>Agaricomycetes</taxon>
        <taxon>Polyporales</taxon>
        <taxon>Phanerochaetaceae</taxon>
        <taxon>Phanerochaete</taxon>
    </lineage>
</organism>
<evidence type="ECO:0008006" key="3">
    <source>
        <dbReference type="Google" id="ProtNLM"/>
    </source>
</evidence>
<dbReference type="EMBL" id="BPQB01000078">
    <property type="protein sequence ID" value="GJE97891.1"/>
    <property type="molecule type" value="Genomic_DNA"/>
</dbReference>
<protein>
    <recommendedName>
        <fullName evidence="3">F-box domain-containing protein</fullName>
    </recommendedName>
</protein>
<evidence type="ECO:0000313" key="2">
    <source>
        <dbReference type="Proteomes" id="UP000703269"/>
    </source>
</evidence>
<dbReference type="Gene3D" id="3.80.10.10">
    <property type="entry name" value="Ribonuclease Inhibitor"/>
    <property type="match status" value="1"/>
</dbReference>
<comment type="caution">
    <text evidence="1">The sequence shown here is derived from an EMBL/GenBank/DDBJ whole genome shotgun (WGS) entry which is preliminary data.</text>
</comment>
<sequence>MHRCWTVTELVREIVQHLPDCYTLGDRPFFFHLALVSRVFYEPAMDKLWAHLFNGIGPLLFCLPEGTVTRQGVTGYNFTITRPPVGDEWARFVHHARRVREVKLFPITRVRGIAHDVARETSWLEAIRKNGPRPVLPQLRRLVVRMVAGAPRSAEIFLHDSLNAVSMEYARPSAETKGILQKLEGMGSLSHLLLHQDWYICHLTNPGIEGVYAQLSKTVSTLGRLRILDGGFHALSPDALAHLSHIPDLKTLMLYVMSSNIVFKSRNMGKFARLTELHILFGFDASPVDWAGFIRSLRSAPLHTLHISSTELPTGVLSSTNQFLPFFEALGLFTSLRDCTISLGPEDMEWGGDYLTSTALDALLQVRGLRKVTLYNCPVSFASPLAEKMAKAWPSLSTLCLCNDQVLAEGRGHLGVPLADLVHFARCCPQLTTLAASLAPVPPLWTWDDAGASVPPSDAQELNVQYAEVAPAAAPAVARFLDRYFPNAPLVHLYGTDGDPDLVGELPERGKTLELVKELRVARK</sequence>
<proteinExistence type="predicted"/>
<dbReference type="InterPro" id="IPR032675">
    <property type="entry name" value="LRR_dom_sf"/>
</dbReference>
<keyword evidence="2" id="KW-1185">Reference proteome</keyword>
<dbReference type="AlphaFoldDB" id="A0A9P3GNC0"/>
<dbReference type="Proteomes" id="UP000703269">
    <property type="component" value="Unassembled WGS sequence"/>
</dbReference>